<sequence>MEGASMLKAVLFDLDETLIDQRSAADAAATEWACRHCGEGEGAVDKWRALSEKHYAAFQRRELTFQEQRRRRVQDFLQVKAGNDELDQLFEEYLELYESGWRAFEDAGPALDAALNLGLIVGVLTNGDAGHQRLKLEKCGLSSKVDVFIASSLLSAAKPAPEAFLEAVAIIGALAEESLMIGDSLSQDVQGALRSRLRAIWLNRQRSSVPAGICAVASLGEIRWELLADARQCQR</sequence>
<dbReference type="EMBL" id="JACGWT010000002">
    <property type="protein sequence ID" value="MBA8794056.1"/>
    <property type="molecule type" value="Genomic_DNA"/>
</dbReference>
<dbReference type="InterPro" id="IPR036412">
    <property type="entry name" value="HAD-like_sf"/>
</dbReference>
<dbReference type="PRINTS" id="PR00413">
    <property type="entry name" value="HADHALOGNASE"/>
</dbReference>
<organism evidence="4 5">
    <name type="scientific">Microlunatus kandeliicorticis</name>
    <dbReference type="NCBI Taxonomy" id="1759536"/>
    <lineage>
        <taxon>Bacteria</taxon>
        <taxon>Bacillati</taxon>
        <taxon>Actinomycetota</taxon>
        <taxon>Actinomycetes</taxon>
        <taxon>Propionibacteriales</taxon>
        <taxon>Propionibacteriaceae</taxon>
        <taxon>Microlunatus</taxon>
    </lineage>
</organism>
<dbReference type="Gene3D" id="1.20.120.710">
    <property type="entry name" value="Haloacid dehalogenase hydrolase-like domain"/>
    <property type="match status" value="1"/>
</dbReference>
<dbReference type="RefSeq" id="WP_182559577.1">
    <property type="nucleotide sequence ID" value="NZ_JACGWT010000002.1"/>
</dbReference>
<keyword evidence="2 4" id="KW-0378">Hydrolase</keyword>
<accession>A0A7W3P5K0</accession>
<dbReference type="InterPro" id="IPR023214">
    <property type="entry name" value="HAD_sf"/>
</dbReference>
<proteinExistence type="predicted"/>
<evidence type="ECO:0000256" key="2">
    <source>
        <dbReference type="ARBA" id="ARBA00022801"/>
    </source>
</evidence>
<dbReference type="SFLD" id="SFLDG01129">
    <property type="entry name" value="C1.5:_HAD__Beta-PGM__Phosphata"/>
    <property type="match status" value="1"/>
</dbReference>
<dbReference type="PANTHER" id="PTHR46470">
    <property type="entry name" value="N-ACYLNEURAMINATE-9-PHOSPHATASE"/>
    <property type="match status" value="1"/>
</dbReference>
<comment type="caution">
    <text evidence="4">The sequence shown here is derived from an EMBL/GenBank/DDBJ whole genome shotgun (WGS) entry which is preliminary data.</text>
</comment>
<dbReference type="Pfam" id="PF00702">
    <property type="entry name" value="Hydrolase"/>
    <property type="match status" value="1"/>
</dbReference>
<reference evidence="4 5" key="1">
    <citation type="submission" date="2020-07" db="EMBL/GenBank/DDBJ databases">
        <title>Sequencing the genomes of 1000 actinobacteria strains.</title>
        <authorList>
            <person name="Klenk H.-P."/>
        </authorList>
    </citation>
    <scope>NUCLEOTIDE SEQUENCE [LARGE SCALE GENOMIC DNA]</scope>
    <source>
        <strain evidence="4 5">DSM 100723</strain>
    </source>
</reference>
<dbReference type="NCBIfam" id="TIGR01549">
    <property type="entry name" value="HAD-SF-IA-v1"/>
    <property type="match status" value="1"/>
</dbReference>
<dbReference type="GO" id="GO:0044281">
    <property type="term" value="P:small molecule metabolic process"/>
    <property type="evidence" value="ECO:0007669"/>
    <property type="project" value="UniProtKB-ARBA"/>
</dbReference>
<dbReference type="InterPro" id="IPR006439">
    <property type="entry name" value="HAD-SF_hydro_IA"/>
</dbReference>
<dbReference type="GO" id="GO:0016787">
    <property type="term" value="F:hydrolase activity"/>
    <property type="evidence" value="ECO:0007669"/>
    <property type="project" value="UniProtKB-KW"/>
</dbReference>
<name>A0A7W3P5K0_9ACTN</name>
<protein>
    <submittedName>
        <fullName evidence="4">Putative hydrolase of the HAD superfamily</fullName>
    </submittedName>
</protein>
<evidence type="ECO:0000313" key="5">
    <source>
        <dbReference type="Proteomes" id="UP000523079"/>
    </source>
</evidence>
<dbReference type="Proteomes" id="UP000523079">
    <property type="component" value="Unassembled WGS sequence"/>
</dbReference>
<keyword evidence="3" id="KW-0460">Magnesium</keyword>
<dbReference type="PANTHER" id="PTHR46470:SF4">
    <property type="entry name" value="5-AMINO-6-(5-PHOSPHO-D-RIBITYLAMINO)URACIL PHOSPHATASE YIGB"/>
    <property type="match status" value="1"/>
</dbReference>
<evidence type="ECO:0000256" key="1">
    <source>
        <dbReference type="ARBA" id="ARBA00001946"/>
    </source>
</evidence>
<dbReference type="SFLD" id="SFLDS00003">
    <property type="entry name" value="Haloacid_Dehalogenase"/>
    <property type="match status" value="1"/>
</dbReference>
<evidence type="ECO:0000256" key="3">
    <source>
        <dbReference type="ARBA" id="ARBA00022842"/>
    </source>
</evidence>
<dbReference type="SUPFAM" id="SSF56784">
    <property type="entry name" value="HAD-like"/>
    <property type="match status" value="1"/>
</dbReference>
<gene>
    <name evidence="4" type="ORF">FHX74_001661</name>
</gene>
<dbReference type="InterPro" id="IPR051400">
    <property type="entry name" value="HAD-like_hydrolase"/>
</dbReference>
<comment type="cofactor">
    <cofactor evidence="1">
        <name>Mg(2+)</name>
        <dbReference type="ChEBI" id="CHEBI:18420"/>
    </cofactor>
</comment>
<dbReference type="Gene3D" id="3.40.50.1000">
    <property type="entry name" value="HAD superfamily/HAD-like"/>
    <property type="match status" value="1"/>
</dbReference>
<evidence type="ECO:0000313" key="4">
    <source>
        <dbReference type="EMBL" id="MBA8794056.1"/>
    </source>
</evidence>
<keyword evidence="5" id="KW-1185">Reference proteome</keyword>
<dbReference type="AlphaFoldDB" id="A0A7W3P5K0"/>